<evidence type="ECO:0000259" key="5">
    <source>
        <dbReference type="PROSITE" id="PS50893"/>
    </source>
</evidence>
<keyword evidence="4" id="KW-0812">Transmembrane</keyword>
<dbReference type="EMBL" id="AGNL01040359">
    <property type="protein sequence ID" value="EJK52139.1"/>
    <property type="molecule type" value="Genomic_DNA"/>
</dbReference>
<reference evidence="6 7" key="1">
    <citation type="journal article" date="2012" name="Genome Biol.">
        <title>Genome and low-iron response of an oceanic diatom adapted to chronic iron limitation.</title>
        <authorList>
            <person name="Lommer M."/>
            <person name="Specht M."/>
            <person name="Roy A.S."/>
            <person name="Kraemer L."/>
            <person name="Andreson R."/>
            <person name="Gutowska M.A."/>
            <person name="Wolf J."/>
            <person name="Bergner S.V."/>
            <person name="Schilhabel M.B."/>
            <person name="Klostermeier U.C."/>
            <person name="Beiko R.G."/>
            <person name="Rosenstiel P."/>
            <person name="Hippler M."/>
            <person name="Laroche J."/>
        </authorList>
    </citation>
    <scope>NUCLEOTIDE SEQUENCE [LARGE SCALE GENOMIC DNA]</scope>
    <source>
        <strain evidence="6 7">CCMP1005</strain>
    </source>
</reference>
<dbReference type="eggNOG" id="KOG0927">
    <property type="taxonomic scope" value="Eukaryota"/>
</dbReference>
<dbReference type="SMART" id="SM00382">
    <property type="entry name" value="AAA"/>
    <property type="match status" value="1"/>
</dbReference>
<dbReference type="OrthoDB" id="6593433at2759"/>
<evidence type="ECO:0000256" key="2">
    <source>
        <dbReference type="ARBA" id="ARBA00022840"/>
    </source>
</evidence>
<dbReference type="InterPro" id="IPR003593">
    <property type="entry name" value="AAA+_ATPase"/>
</dbReference>
<dbReference type="InterPro" id="IPR005226">
    <property type="entry name" value="UPF0014_fam"/>
</dbReference>
<dbReference type="GO" id="GO:0016887">
    <property type="term" value="F:ATP hydrolysis activity"/>
    <property type="evidence" value="ECO:0007669"/>
    <property type="project" value="InterPro"/>
</dbReference>
<dbReference type="Gene3D" id="3.40.50.300">
    <property type="entry name" value="P-loop containing nucleotide triphosphate hydrolases"/>
    <property type="match status" value="1"/>
</dbReference>
<feature type="compositionally biased region" description="Gly residues" evidence="3">
    <location>
        <begin position="231"/>
        <end position="248"/>
    </location>
</feature>
<accession>K0RIQ5</accession>
<dbReference type="Pfam" id="PF00005">
    <property type="entry name" value="ABC_tran"/>
    <property type="match status" value="1"/>
</dbReference>
<name>K0RIQ5_THAOC</name>
<feature type="transmembrane region" description="Helical" evidence="4">
    <location>
        <begin position="278"/>
        <end position="301"/>
    </location>
</feature>
<dbReference type="GO" id="GO:0005524">
    <property type="term" value="F:ATP binding"/>
    <property type="evidence" value="ECO:0007669"/>
    <property type="project" value="UniProtKB-KW"/>
</dbReference>
<dbReference type="InterPro" id="IPR003439">
    <property type="entry name" value="ABC_transporter-like_ATP-bd"/>
</dbReference>
<proteinExistence type="predicted"/>
<keyword evidence="1" id="KW-0547">Nucleotide-binding</keyword>
<gene>
    <name evidence="6" type="ORF">THAOC_28625</name>
</gene>
<evidence type="ECO:0000256" key="3">
    <source>
        <dbReference type="SAM" id="MobiDB-lite"/>
    </source>
</evidence>
<keyword evidence="4" id="KW-1133">Transmembrane helix</keyword>
<feature type="region of interest" description="Disordered" evidence="3">
    <location>
        <begin position="220"/>
        <end position="248"/>
    </location>
</feature>
<comment type="caution">
    <text evidence="6">The sequence shown here is derived from an EMBL/GenBank/DDBJ whole genome shotgun (WGS) entry which is preliminary data.</text>
</comment>
<evidence type="ECO:0000256" key="1">
    <source>
        <dbReference type="ARBA" id="ARBA00022741"/>
    </source>
</evidence>
<protein>
    <recommendedName>
        <fullName evidence="5">ABC transporter domain-containing protein</fullName>
    </recommendedName>
</protein>
<feature type="domain" description="ABC transporter" evidence="5">
    <location>
        <begin position="359"/>
        <end position="582"/>
    </location>
</feature>
<dbReference type="PANTHER" id="PTHR43119">
    <property type="entry name" value="ABC TRANSPORT PROTEIN ATP-BINDING COMPONENT-RELATED"/>
    <property type="match status" value="1"/>
</dbReference>
<organism evidence="6 7">
    <name type="scientific">Thalassiosira oceanica</name>
    <name type="common">Marine diatom</name>
    <dbReference type="NCBI Taxonomy" id="159749"/>
    <lineage>
        <taxon>Eukaryota</taxon>
        <taxon>Sar</taxon>
        <taxon>Stramenopiles</taxon>
        <taxon>Ochrophyta</taxon>
        <taxon>Bacillariophyta</taxon>
        <taxon>Coscinodiscophyceae</taxon>
        <taxon>Thalassiosirophycidae</taxon>
        <taxon>Thalassiosirales</taxon>
        <taxon>Thalassiosiraceae</taxon>
        <taxon>Thalassiosira</taxon>
    </lineage>
</organism>
<dbReference type="PROSITE" id="PS50893">
    <property type="entry name" value="ABC_TRANSPORTER_2"/>
    <property type="match status" value="1"/>
</dbReference>
<dbReference type="InterPro" id="IPR027417">
    <property type="entry name" value="P-loop_NTPase"/>
</dbReference>
<feature type="compositionally biased region" description="Gly residues" evidence="3">
    <location>
        <begin position="151"/>
        <end position="165"/>
    </location>
</feature>
<dbReference type="AlphaFoldDB" id="K0RIQ5"/>
<dbReference type="SUPFAM" id="SSF52540">
    <property type="entry name" value="P-loop containing nucleoside triphosphate hydrolases"/>
    <property type="match status" value="1"/>
</dbReference>
<dbReference type="Pfam" id="PF03649">
    <property type="entry name" value="UPF0014"/>
    <property type="match status" value="1"/>
</dbReference>
<keyword evidence="7" id="KW-1185">Reference proteome</keyword>
<feature type="region of interest" description="Disordered" evidence="3">
    <location>
        <begin position="148"/>
        <end position="171"/>
    </location>
</feature>
<dbReference type="Proteomes" id="UP000266841">
    <property type="component" value="Unassembled WGS sequence"/>
</dbReference>
<keyword evidence="2" id="KW-0067">ATP-binding</keyword>
<sequence>MQGADAPLVVVRLRHPPAVPGDGEDPGIRRSAVRHPGGGTAALAAGDPGPRRVVPPDDAVFGRGAAGLLPLDGALNRPPPPRAWAAGSVVEGAAGGGPDVGPAFDHGAVRFNPAIRVRVVVSVENCAVGLVRRRRGVEGGGVPVQVLLRRSGGGLPPRPVRGGGTDAPPFGHVRPAPAVEARVQRAYDHPNIGNALRQRAIGRDAGDVVAAVELSGEEGGIGTADVEGGQREGGGSPGGRGGGRGGVDAYGQRHGGDGMMTGQILGGQSPGAAAAYQIMIYFAIAASSCMTAMLLSCILTARMFDLRRQALVPWRSIPGLRTSQKPWKADTSRADEQISDSTPESVTLRFIGKSRSADEHSVPILRVQGLTVDSTNLHVPSLEVYAGDRIGVRGRSGIGKTQLLRALARLDPISSNVRNDTANRYNMMSLDGQSWEEIPPVNWRNRITWVSQDRPTISGTPRAFYEQLSKYQSRRLQKEDHECSNHLTPMEIAREWNLPDKAWDQPWADVSGGEAQRLSLAIALSIRPTVLLLDEPTASCDADTTERIERSLIENEATVLLVSHSEEQVNRFCSSTIELVYD</sequence>
<evidence type="ECO:0000313" key="7">
    <source>
        <dbReference type="Proteomes" id="UP000266841"/>
    </source>
</evidence>
<dbReference type="PROSITE" id="PS00211">
    <property type="entry name" value="ABC_TRANSPORTER_1"/>
    <property type="match status" value="1"/>
</dbReference>
<evidence type="ECO:0000256" key="4">
    <source>
        <dbReference type="SAM" id="Phobius"/>
    </source>
</evidence>
<evidence type="ECO:0000313" key="6">
    <source>
        <dbReference type="EMBL" id="EJK52139.1"/>
    </source>
</evidence>
<keyword evidence="4" id="KW-0472">Membrane</keyword>
<dbReference type="InterPro" id="IPR017871">
    <property type="entry name" value="ABC_transporter-like_CS"/>
</dbReference>
<dbReference type="PANTHER" id="PTHR43119:SF1">
    <property type="entry name" value="ABC TRANSPORTER DOMAIN-CONTAINING PROTEIN"/>
    <property type="match status" value="1"/>
</dbReference>